<dbReference type="EMBL" id="HBUF01347031">
    <property type="protein sequence ID" value="CAG6710385.1"/>
    <property type="molecule type" value="Transcribed_RNA"/>
</dbReference>
<protein>
    <submittedName>
        <fullName evidence="1">Uncharacterized protein</fullName>
    </submittedName>
</protein>
<dbReference type="AlphaFoldDB" id="A0A8D8USX3"/>
<evidence type="ECO:0000313" key="1">
    <source>
        <dbReference type="EMBL" id="CAG6710385.1"/>
    </source>
</evidence>
<proteinExistence type="predicted"/>
<name>A0A8D8USX3_9HEMI</name>
<organism evidence="1">
    <name type="scientific">Cacopsylla melanoneura</name>
    <dbReference type="NCBI Taxonomy" id="428564"/>
    <lineage>
        <taxon>Eukaryota</taxon>
        <taxon>Metazoa</taxon>
        <taxon>Ecdysozoa</taxon>
        <taxon>Arthropoda</taxon>
        <taxon>Hexapoda</taxon>
        <taxon>Insecta</taxon>
        <taxon>Pterygota</taxon>
        <taxon>Neoptera</taxon>
        <taxon>Paraneoptera</taxon>
        <taxon>Hemiptera</taxon>
        <taxon>Sternorrhyncha</taxon>
        <taxon>Psylloidea</taxon>
        <taxon>Psyllidae</taxon>
        <taxon>Psyllinae</taxon>
        <taxon>Cacopsylla</taxon>
    </lineage>
</organism>
<reference evidence="1" key="1">
    <citation type="submission" date="2021-05" db="EMBL/GenBank/DDBJ databases">
        <authorList>
            <person name="Alioto T."/>
            <person name="Alioto T."/>
            <person name="Gomez Garrido J."/>
        </authorList>
    </citation>
    <scope>NUCLEOTIDE SEQUENCE</scope>
</reference>
<sequence>MACLIRRVYYKIAISKYDSGLFCSFKSHRSTQNKVKWQPRSLYIVYSFLNYEPRKLKSALSKFKMTLMAMGTMGNGYKNNHKFFRDRLAYRSRKFHFRELV</sequence>
<accession>A0A8D8USX3</accession>